<accession>A0A0F9EUN7</accession>
<organism evidence="2">
    <name type="scientific">marine sediment metagenome</name>
    <dbReference type="NCBI Taxonomy" id="412755"/>
    <lineage>
        <taxon>unclassified sequences</taxon>
        <taxon>metagenomes</taxon>
        <taxon>ecological metagenomes</taxon>
    </lineage>
</organism>
<evidence type="ECO:0000313" key="2">
    <source>
        <dbReference type="EMBL" id="KKL77788.1"/>
    </source>
</evidence>
<protein>
    <recommendedName>
        <fullName evidence="1">C2H2-type domain-containing protein</fullName>
    </recommendedName>
</protein>
<name>A0A0F9EUN7_9ZZZZ</name>
<dbReference type="AlphaFoldDB" id="A0A0F9EUN7"/>
<feature type="domain" description="C2H2-type" evidence="1">
    <location>
        <begin position="16"/>
        <end position="35"/>
    </location>
</feature>
<dbReference type="EMBL" id="LAZR01023648">
    <property type="protein sequence ID" value="KKL77788.1"/>
    <property type="molecule type" value="Genomic_DNA"/>
</dbReference>
<proteinExistence type="predicted"/>
<evidence type="ECO:0000259" key="1">
    <source>
        <dbReference type="PROSITE" id="PS50157"/>
    </source>
</evidence>
<comment type="caution">
    <text evidence="2">The sequence shown here is derived from an EMBL/GenBank/DDBJ whole genome shotgun (WGS) entry which is preliminary data.</text>
</comment>
<dbReference type="InterPro" id="IPR013087">
    <property type="entry name" value="Znf_C2H2_type"/>
</dbReference>
<dbReference type="PROSITE" id="PS50157">
    <property type="entry name" value="ZINC_FINGER_C2H2_2"/>
    <property type="match status" value="1"/>
</dbReference>
<gene>
    <name evidence="2" type="ORF">LCGC14_2031400</name>
</gene>
<sequence length="191" mass="22686">MNKSGNYIHGKSLKKYKCKECGVSLNRRAYLQTHMLCQKCYFIYRKKNRKIYKCKDCKKQIPTSTAKRCAECSISYRIKNKQFPYVNGNCNPKYCITCKKQLKSHNQKTKYCMKCWGLSERGKNNPNFGADKTQIHKHHINLNNKDNNKNNTLFLTSSKHRKLHVIAYNYLVKTNQIKKYIKWFCKTYGLK</sequence>
<reference evidence="2" key="1">
    <citation type="journal article" date="2015" name="Nature">
        <title>Complex archaea that bridge the gap between prokaryotes and eukaryotes.</title>
        <authorList>
            <person name="Spang A."/>
            <person name="Saw J.H."/>
            <person name="Jorgensen S.L."/>
            <person name="Zaremba-Niedzwiedzka K."/>
            <person name="Martijn J."/>
            <person name="Lind A.E."/>
            <person name="van Eijk R."/>
            <person name="Schleper C."/>
            <person name="Guy L."/>
            <person name="Ettema T.J."/>
        </authorList>
    </citation>
    <scope>NUCLEOTIDE SEQUENCE</scope>
</reference>